<comment type="caution">
    <text evidence="1">The sequence shown here is derived from an EMBL/GenBank/DDBJ whole genome shotgun (WGS) entry which is preliminary data.</text>
</comment>
<name>A0A1S8MYQ7_CLOSA</name>
<proteinExistence type="predicted"/>
<dbReference type="AlphaFoldDB" id="A0A1S8MYQ7"/>
<evidence type="ECO:0000313" key="1">
    <source>
        <dbReference type="EMBL" id="OOM09366.1"/>
    </source>
</evidence>
<evidence type="ECO:0000313" key="2">
    <source>
        <dbReference type="Proteomes" id="UP000191154"/>
    </source>
</evidence>
<reference evidence="1 2" key="1">
    <citation type="submission" date="2016-05" db="EMBL/GenBank/DDBJ databases">
        <title>Microbial solvent formation.</title>
        <authorList>
            <person name="Poehlein A."/>
            <person name="Montoya Solano J.D."/>
            <person name="Flitsch S."/>
            <person name="Krabben P."/>
            <person name="Duerre P."/>
            <person name="Daniel R."/>
        </authorList>
    </citation>
    <scope>NUCLEOTIDE SEQUENCE [LARGE SCALE GENOMIC DNA]</scope>
    <source>
        <strain evidence="1 2">L1-8</strain>
    </source>
</reference>
<organism evidence="1 2">
    <name type="scientific">Clostridium saccharobutylicum</name>
    <dbReference type="NCBI Taxonomy" id="169679"/>
    <lineage>
        <taxon>Bacteria</taxon>
        <taxon>Bacillati</taxon>
        <taxon>Bacillota</taxon>
        <taxon>Clostridia</taxon>
        <taxon>Eubacteriales</taxon>
        <taxon>Clostridiaceae</taxon>
        <taxon>Clostridium</taxon>
    </lineage>
</organism>
<dbReference type="NCBIfam" id="TIGR01909">
    <property type="entry name" value="C_GCAxxG_C_C"/>
    <property type="match status" value="1"/>
</dbReference>
<dbReference type="STRING" id="169679.CSACC_28610"/>
<dbReference type="Pfam" id="PF09719">
    <property type="entry name" value="C_GCAxxG_C_C"/>
    <property type="match status" value="1"/>
</dbReference>
<accession>A0A1S8MYQ7</accession>
<sequence length="137" mass="14714">MESRIEIALDKHRHGYNCAQAIVRTYCDLFGIDEETAFKVSEGFGGGMGGMQNTCGAVTAMFMLAGLKNSVGSIDSGNSKASTYALVRTLSDEFREMNSTTICKELKGANGEPVKRSCPGCIEDAAKIVENFLIGEK</sequence>
<protein>
    <submittedName>
        <fullName evidence="1">Putative redox-active protein</fullName>
    </submittedName>
</protein>
<dbReference type="RefSeq" id="WP_077866676.1">
    <property type="nucleotide sequence ID" value="NZ_LZYZ01000007.1"/>
</dbReference>
<dbReference type="EMBL" id="LZYZ01000007">
    <property type="protein sequence ID" value="OOM09366.1"/>
    <property type="molecule type" value="Genomic_DNA"/>
</dbReference>
<dbReference type="Proteomes" id="UP000191154">
    <property type="component" value="Unassembled WGS sequence"/>
</dbReference>
<dbReference type="InterPro" id="IPR010181">
    <property type="entry name" value="CGCAxxGCC_motif"/>
</dbReference>
<gene>
    <name evidence="1" type="ORF">CLOSAC_36470</name>
</gene>